<feature type="region of interest" description="Disordered" evidence="1">
    <location>
        <begin position="68"/>
        <end position="152"/>
    </location>
</feature>
<feature type="region of interest" description="Disordered" evidence="1">
    <location>
        <begin position="1"/>
        <end position="50"/>
    </location>
</feature>
<feature type="compositionally biased region" description="Basic and acidic residues" evidence="1">
    <location>
        <begin position="1"/>
        <end position="12"/>
    </location>
</feature>
<proteinExistence type="predicted"/>
<dbReference type="AlphaFoldDB" id="A0A8J2T177"/>
<dbReference type="EMBL" id="CAKKNE010000005">
    <property type="protein sequence ID" value="CAH0377973.1"/>
    <property type="molecule type" value="Genomic_DNA"/>
</dbReference>
<dbReference type="Proteomes" id="UP000789595">
    <property type="component" value="Unassembled WGS sequence"/>
</dbReference>
<feature type="compositionally biased region" description="Basic residues" evidence="1">
    <location>
        <begin position="101"/>
        <end position="110"/>
    </location>
</feature>
<sequence>MPRRPSDWERADSAPGKPNFYQLDDAAAEKRNSGRENYFVGAPPSPDATPVVAKKNISAELESASETTAAVVTSITPPGAPITPVPGPPVETPQTMTKSTTPKKPKKKSLLKTLSSPVKALAKKVSPRKKAPPPPAPADTSPCSDITADRGSPIAEVSVEDIKALADHVDAALLPSAASSKLPEWFAKLQDAVALNCCKGDASGERGAAQ</sequence>
<feature type="compositionally biased region" description="Basic residues" evidence="1">
    <location>
        <begin position="121"/>
        <end position="131"/>
    </location>
</feature>
<comment type="caution">
    <text evidence="2">The sequence shown here is derived from an EMBL/GenBank/DDBJ whole genome shotgun (WGS) entry which is preliminary data.</text>
</comment>
<protein>
    <submittedName>
        <fullName evidence="2">Uncharacterized protein</fullName>
    </submittedName>
</protein>
<keyword evidence="3" id="KW-1185">Reference proteome</keyword>
<gene>
    <name evidence="2" type="ORF">PECAL_5P24910</name>
</gene>
<reference evidence="2" key="1">
    <citation type="submission" date="2021-11" db="EMBL/GenBank/DDBJ databases">
        <authorList>
            <consortium name="Genoscope - CEA"/>
            <person name="William W."/>
        </authorList>
    </citation>
    <scope>NUCLEOTIDE SEQUENCE</scope>
</reference>
<evidence type="ECO:0000313" key="3">
    <source>
        <dbReference type="Proteomes" id="UP000789595"/>
    </source>
</evidence>
<organism evidence="2 3">
    <name type="scientific">Pelagomonas calceolata</name>
    <dbReference type="NCBI Taxonomy" id="35677"/>
    <lineage>
        <taxon>Eukaryota</taxon>
        <taxon>Sar</taxon>
        <taxon>Stramenopiles</taxon>
        <taxon>Ochrophyta</taxon>
        <taxon>Pelagophyceae</taxon>
        <taxon>Pelagomonadales</taxon>
        <taxon>Pelagomonadaceae</taxon>
        <taxon>Pelagomonas</taxon>
    </lineage>
</organism>
<evidence type="ECO:0000256" key="1">
    <source>
        <dbReference type="SAM" id="MobiDB-lite"/>
    </source>
</evidence>
<evidence type="ECO:0000313" key="2">
    <source>
        <dbReference type="EMBL" id="CAH0377973.1"/>
    </source>
</evidence>
<name>A0A8J2T177_9STRA</name>
<accession>A0A8J2T177</accession>
<feature type="compositionally biased region" description="Pro residues" evidence="1">
    <location>
        <begin position="78"/>
        <end position="91"/>
    </location>
</feature>